<dbReference type="InterPro" id="IPR022663">
    <property type="entry name" value="DapB_C"/>
</dbReference>
<comment type="catalytic activity">
    <reaction evidence="12 13">
        <text>(S)-2,3,4,5-tetrahydrodipicolinate + NAD(+) + H2O = (2S,4S)-4-hydroxy-2,3,4,5-tetrahydrodipicolinate + NADH + H(+)</text>
        <dbReference type="Rhea" id="RHEA:35323"/>
        <dbReference type="ChEBI" id="CHEBI:15377"/>
        <dbReference type="ChEBI" id="CHEBI:15378"/>
        <dbReference type="ChEBI" id="CHEBI:16845"/>
        <dbReference type="ChEBI" id="CHEBI:57540"/>
        <dbReference type="ChEBI" id="CHEBI:57945"/>
        <dbReference type="ChEBI" id="CHEBI:67139"/>
        <dbReference type="EC" id="1.17.1.8"/>
    </reaction>
</comment>
<dbReference type="PANTHER" id="PTHR20836:SF0">
    <property type="entry name" value="4-HYDROXY-TETRAHYDRODIPICOLINATE REDUCTASE 1, CHLOROPLASTIC-RELATED"/>
    <property type="match status" value="1"/>
</dbReference>
<protein>
    <recommendedName>
        <fullName evidence="10 13">4-hydroxy-tetrahydrodipicolinate reductase</fullName>
        <shortName evidence="13">HTPA reductase</shortName>
        <ecNumber evidence="10 13">1.17.1.8</ecNumber>
    </recommendedName>
</protein>
<feature type="active site" description="Proton donor/acceptor" evidence="13">
    <location>
        <position position="159"/>
    </location>
</feature>
<dbReference type="HAMAP" id="MF_00102">
    <property type="entry name" value="DapB"/>
    <property type="match status" value="1"/>
</dbReference>
<keyword evidence="2 13" id="KW-0963">Cytoplasm</keyword>
<evidence type="ECO:0000256" key="1">
    <source>
        <dbReference type="ARBA" id="ARBA00006642"/>
    </source>
</evidence>
<comment type="function">
    <text evidence="13">Catalyzes the conversion of 4-hydroxy-tetrahydrodipicolinate (HTPA) to tetrahydrodipicolinate.</text>
</comment>
<reference evidence="16 17" key="1">
    <citation type="submission" date="2022-08" db="EMBL/GenBank/DDBJ databases">
        <title>Bacterial and archaeal communities from various locations to study Microbial Dark Matter (Phase II).</title>
        <authorList>
            <person name="Stepanauskas R."/>
        </authorList>
    </citation>
    <scope>NUCLEOTIDE SEQUENCE [LARGE SCALE GENOMIC DNA]</scope>
    <source>
        <strain evidence="16 17">PD1</strain>
    </source>
</reference>
<keyword evidence="7 13" id="KW-0520">NAD</keyword>
<evidence type="ECO:0000256" key="11">
    <source>
        <dbReference type="ARBA" id="ARBA00049080"/>
    </source>
</evidence>
<comment type="similarity">
    <text evidence="1 13">Belongs to the DapB family.</text>
</comment>
<evidence type="ECO:0000256" key="5">
    <source>
        <dbReference type="ARBA" id="ARBA00022915"/>
    </source>
</evidence>
<keyword evidence="4 13" id="KW-0521">NADP</keyword>
<evidence type="ECO:0000256" key="13">
    <source>
        <dbReference type="HAMAP-Rule" id="MF_00102"/>
    </source>
</evidence>
<organism evidence="16 17">
    <name type="scientific">Candidatus Fervidibacter sacchari</name>
    <dbReference type="NCBI Taxonomy" id="1448929"/>
    <lineage>
        <taxon>Bacteria</taxon>
        <taxon>Candidatus Fervidibacterota</taxon>
        <taxon>Candidatus Fervidibacter</taxon>
    </lineage>
</organism>
<dbReference type="Pfam" id="PF05173">
    <property type="entry name" value="DapB_C"/>
    <property type="match status" value="1"/>
</dbReference>
<evidence type="ECO:0000256" key="4">
    <source>
        <dbReference type="ARBA" id="ARBA00022857"/>
    </source>
</evidence>
<evidence type="ECO:0000313" key="17">
    <source>
        <dbReference type="Proteomes" id="UP001204798"/>
    </source>
</evidence>
<dbReference type="GO" id="GO:0008839">
    <property type="term" value="F:4-hydroxy-tetrahydrodipicolinate reductase"/>
    <property type="evidence" value="ECO:0007669"/>
    <property type="project" value="UniProtKB-EC"/>
</dbReference>
<feature type="binding site" evidence="13">
    <location>
        <begin position="103"/>
        <end position="105"/>
    </location>
    <ligand>
        <name>NAD(+)</name>
        <dbReference type="ChEBI" id="CHEBI:57540"/>
    </ligand>
</feature>
<dbReference type="Gene3D" id="3.30.360.10">
    <property type="entry name" value="Dihydrodipicolinate Reductase, domain 2"/>
    <property type="match status" value="1"/>
</dbReference>
<feature type="binding site" evidence="13">
    <location>
        <begin position="169"/>
        <end position="170"/>
    </location>
    <ligand>
        <name>(S)-2,3,4,5-tetrahydrodipicolinate</name>
        <dbReference type="ChEBI" id="CHEBI:16845"/>
    </ligand>
</feature>
<comment type="pathway">
    <text evidence="9 13">Amino-acid biosynthesis; L-lysine biosynthesis via DAP pathway; (S)-tetrahydrodipicolinate from L-aspartate: step 4/4.</text>
</comment>
<keyword evidence="5 13" id="KW-0220">Diaminopimelate biosynthesis</keyword>
<dbReference type="InterPro" id="IPR023940">
    <property type="entry name" value="DHDPR_bac"/>
</dbReference>
<evidence type="ECO:0000256" key="9">
    <source>
        <dbReference type="ARBA" id="ARBA00037922"/>
    </source>
</evidence>
<evidence type="ECO:0000256" key="12">
    <source>
        <dbReference type="ARBA" id="ARBA00049396"/>
    </source>
</evidence>
<evidence type="ECO:0000256" key="6">
    <source>
        <dbReference type="ARBA" id="ARBA00023002"/>
    </source>
</evidence>
<gene>
    <name evidence="13" type="primary">dapB</name>
    <name evidence="16" type="ORF">M2350_001631</name>
</gene>
<dbReference type="PROSITE" id="PS01298">
    <property type="entry name" value="DAPB"/>
    <property type="match status" value="1"/>
</dbReference>
<dbReference type="NCBIfam" id="TIGR00036">
    <property type="entry name" value="dapB"/>
    <property type="match status" value="1"/>
</dbReference>
<dbReference type="InterPro" id="IPR000846">
    <property type="entry name" value="DapB_N"/>
</dbReference>
<dbReference type="InterPro" id="IPR036291">
    <property type="entry name" value="NAD(P)-bd_dom_sf"/>
</dbReference>
<sequence length="272" mass="28986">MARKSETIRVAVVGACGRMGREVTKGILSRPNLQLVAAVDIREVGKDIGEIVDGKPIGIPVSNDLVAALKGSGAQVAVDFTHPSVVFDNVKAMLECGVAPVVGTTGWTPEKVKAVDRLAKRKKLPAIIAPNFAIGAVLMMKFAMEAAKYFDKVEIVELHHDGKADAPSGTALRTAELILKARGKPFPEPKVKEPEVMLDGVLGGEMDGIRIHSVRLPGLVAHQEVIFGTVGQVLTIRHDSISRESFIPGVLFAIEKVLSLPPGVVFGLENLL</sequence>
<name>A0ABT2EMQ5_9BACT</name>
<dbReference type="Gene3D" id="3.40.50.720">
    <property type="entry name" value="NAD(P)-binding Rossmann-like Domain"/>
    <property type="match status" value="1"/>
</dbReference>
<dbReference type="InterPro" id="IPR022664">
    <property type="entry name" value="DapB_N_CS"/>
</dbReference>
<keyword evidence="17" id="KW-1185">Reference proteome</keyword>
<feature type="active site" description="Proton donor" evidence="13">
    <location>
        <position position="163"/>
    </location>
</feature>
<feature type="binding site" evidence="13">
    <location>
        <begin position="14"/>
        <end position="19"/>
    </location>
    <ligand>
        <name>NAD(+)</name>
        <dbReference type="ChEBI" id="CHEBI:57540"/>
    </ligand>
</feature>
<feature type="binding site" evidence="13">
    <location>
        <begin position="129"/>
        <end position="132"/>
    </location>
    <ligand>
        <name>NAD(+)</name>
        <dbReference type="ChEBI" id="CHEBI:57540"/>
    </ligand>
</feature>
<comment type="catalytic activity">
    <reaction evidence="11 13">
        <text>(S)-2,3,4,5-tetrahydrodipicolinate + NADP(+) + H2O = (2S,4S)-4-hydroxy-2,3,4,5-tetrahydrodipicolinate + NADPH + H(+)</text>
        <dbReference type="Rhea" id="RHEA:35331"/>
        <dbReference type="ChEBI" id="CHEBI:15377"/>
        <dbReference type="ChEBI" id="CHEBI:15378"/>
        <dbReference type="ChEBI" id="CHEBI:16845"/>
        <dbReference type="ChEBI" id="CHEBI:57783"/>
        <dbReference type="ChEBI" id="CHEBI:58349"/>
        <dbReference type="ChEBI" id="CHEBI:67139"/>
        <dbReference type="EC" id="1.17.1.8"/>
    </reaction>
</comment>
<dbReference type="Proteomes" id="UP001204798">
    <property type="component" value="Unassembled WGS sequence"/>
</dbReference>
<dbReference type="CDD" id="cd02274">
    <property type="entry name" value="DHDPR_N"/>
    <property type="match status" value="1"/>
</dbReference>
<evidence type="ECO:0000256" key="2">
    <source>
        <dbReference type="ARBA" id="ARBA00022490"/>
    </source>
</evidence>
<evidence type="ECO:0000259" key="15">
    <source>
        <dbReference type="Pfam" id="PF05173"/>
    </source>
</evidence>
<comment type="caution">
    <text evidence="16">The sequence shown here is derived from an EMBL/GenBank/DDBJ whole genome shotgun (WGS) entry which is preliminary data.</text>
</comment>
<keyword evidence="8 13" id="KW-0457">Lysine biosynthesis</keyword>
<dbReference type="EC" id="1.17.1.8" evidence="10 13"/>
<evidence type="ECO:0000259" key="14">
    <source>
        <dbReference type="Pfam" id="PF01113"/>
    </source>
</evidence>
<dbReference type="EMBL" id="JANUCP010000002">
    <property type="protein sequence ID" value="MCS3919231.1"/>
    <property type="molecule type" value="Genomic_DNA"/>
</dbReference>
<feature type="binding site" evidence="13">
    <location>
        <position position="55"/>
    </location>
    <ligand>
        <name>NADP(+)</name>
        <dbReference type="ChEBI" id="CHEBI:58349"/>
    </ligand>
</feature>
<feature type="binding site" evidence="13">
    <location>
        <position position="160"/>
    </location>
    <ligand>
        <name>(S)-2,3,4,5-tetrahydrodipicolinate</name>
        <dbReference type="ChEBI" id="CHEBI:16845"/>
    </ligand>
</feature>
<comment type="subcellular location">
    <subcellularLocation>
        <location evidence="13">Cytoplasm</location>
    </subcellularLocation>
</comment>
<dbReference type="PIRSF" id="PIRSF000161">
    <property type="entry name" value="DHPR"/>
    <property type="match status" value="1"/>
</dbReference>
<accession>A0ABT2EMQ5</accession>
<evidence type="ECO:0000313" key="16">
    <source>
        <dbReference type="EMBL" id="MCS3919231.1"/>
    </source>
</evidence>
<keyword evidence="3 13" id="KW-0028">Amino-acid biosynthesis</keyword>
<evidence type="ECO:0000256" key="10">
    <source>
        <dbReference type="ARBA" id="ARBA00038983"/>
    </source>
</evidence>
<dbReference type="SUPFAM" id="SSF55347">
    <property type="entry name" value="Glyceraldehyde-3-phosphate dehydrogenase-like, C-terminal domain"/>
    <property type="match status" value="1"/>
</dbReference>
<evidence type="ECO:0000256" key="3">
    <source>
        <dbReference type="ARBA" id="ARBA00022605"/>
    </source>
</evidence>
<evidence type="ECO:0000256" key="7">
    <source>
        <dbReference type="ARBA" id="ARBA00023027"/>
    </source>
</evidence>
<feature type="binding site" evidence="13">
    <location>
        <position position="50"/>
    </location>
    <ligand>
        <name>NAD(+)</name>
        <dbReference type="ChEBI" id="CHEBI:57540"/>
    </ligand>
</feature>
<dbReference type="RefSeq" id="WP_259095440.1">
    <property type="nucleotide sequence ID" value="NZ_CP130454.1"/>
</dbReference>
<comment type="caution">
    <text evidence="13">Was originally thought to be a dihydrodipicolinate reductase (DHDPR), catalyzing the conversion of dihydrodipicolinate to tetrahydrodipicolinate. However, it was shown in E.coli that the substrate of the enzymatic reaction is not dihydrodipicolinate (DHDP) but in fact (2S,4S)-4-hydroxy-2,3,4,5-tetrahydrodipicolinic acid (HTPA), the product released by the DapA-catalyzed reaction.</text>
</comment>
<keyword evidence="6 13" id="KW-0560">Oxidoreductase</keyword>
<feature type="domain" description="Dihydrodipicolinate reductase N-terminal" evidence="14">
    <location>
        <begin position="8"/>
        <end position="132"/>
    </location>
</feature>
<feature type="domain" description="Dihydrodipicolinate reductase C-terminal" evidence="15">
    <location>
        <begin position="135"/>
        <end position="272"/>
    </location>
</feature>
<evidence type="ECO:0000256" key="8">
    <source>
        <dbReference type="ARBA" id="ARBA00023154"/>
    </source>
</evidence>
<comment type="subunit">
    <text evidence="13">Homotetramer.</text>
</comment>
<dbReference type="SUPFAM" id="SSF51735">
    <property type="entry name" value="NAD(P)-binding Rossmann-fold domains"/>
    <property type="match status" value="1"/>
</dbReference>
<dbReference type="Pfam" id="PF01113">
    <property type="entry name" value="DapB_N"/>
    <property type="match status" value="1"/>
</dbReference>
<dbReference type="PANTHER" id="PTHR20836">
    <property type="entry name" value="DIHYDRODIPICOLINATE REDUCTASE"/>
    <property type="match status" value="1"/>
</dbReference>
<proteinExistence type="inferred from homology"/>